<feature type="domain" description="RNA-binding protein AU-1/Ribonuclease E/G" evidence="6">
    <location>
        <begin position="114"/>
        <end position="374"/>
    </location>
</feature>
<keyword evidence="3" id="KW-0378">Hydrolase</keyword>
<gene>
    <name evidence="7" type="ORF">HLI_18515</name>
</gene>
<dbReference type="InterPro" id="IPR012340">
    <property type="entry name" value="NA-bd_OB-fold"/>
</dbReference>
<dbReference type="GO" id="GO:0005737">
    <property type="term" value="C:cytoplasm"/>
    <property type="evidence" value="ECO:0007669"/>
    <property type="project" value="TreeGrafter"/>
</dbReference>
<dbReference type="CDD" id="cd04453">
    <property type="entry name" value="S1_RNase_E"/>
    <property type="match status" value="1"/>
</dbReference>
<dbReference type="KEGG" id="hli:HLI_18515"/>
<comment type="cofactor">
    <cofactor evidence="1">
        <name>Mg(2+)</name>
        <dbReference type="ChEBI" id="CHEBI:18420"/>
    </cofactor>
</comment>
<keyword evidence="5" id="KW-0694">RNA-binding</keyword>
<evidence type="ECO:0000259" key="6">
    <source>
        <dbReference type="Pfam" id="PF10150"/>
    </source>
</evidence>
<reference evidence="7 8" key="1">
    <citation type="submission" date="2018-01" db="EMBL/GenBank/DDBJ databases">
        <title>The whole genome sequencing and assembly of Halobacillus litoralis ERB031 strain.</title>
        <authorList>
            <person name="Lee S.-J."/>
            <person name="Park M.-K."/>
            <person name="Kim J.-Y."/>
            <person name="Lee Y.-J."/>
            <person name="Yi H."/>
            <person name="Bahn Y.-S."/>
            <person name="Kim J.F."/>
            <person name="Lee D.-W."/>
        </authorList>
    </citation>
    <scope>NUCLEOTIDE SEQUENCE [LARGE SCALE GENOMIC DNA]</scope>
    <source>
        <strain evidence="7 8">ERB 031</strain>
    </source>
</reference>
<evidence type="ECO:0000256" key="2">
    <source>
        <dbReference type="ARBA" id="ARBA00022723"/>
    </source>
</evidence>
<dbReference type="GO" id="GO:0016787">
    <property type="term" value="F:hydrolase activity"/>
    <property type="evidence" value="ECO:0007669"/>
    <property type="project" value="UniProtKB-KW"/>
</dbReference>
<evidence type="ECO:0000256" key="3">
    <source>
        <dbReference type="ARBA" id="ARBA00022801"/>
    </source>
</evidence>
<dbReference type="PANTHER" id="PTHR30001">
    <property type="entry name" value="RIBONUCLEASE"/>
    <property type="match status" value="1"/>
</dbReference>
<dbReference type="OrthoDB" id="9804278at2"/>
<dbReference type="GO" id="GO:0004540">
    <property type="term" value="F:RNA nuclease activity"/>
    <property type="evidence" value="ECO:0007669"/>
    <property type="project" value="InterPro"/>
</dbReference>
<dbReference type="GO" id="GO:0006364">
    <property type="term" value="P:rRNA processing"/>
    <property type="evidence" value="ECO:0007669"/>
    <property type="project" value="TreeGrafter"/>
</dbReference>
<evidence type="ECO:0000256" key="5">
    <source>
        <dbReference type="ARBA" id="ARBA00022884"/>
    </source>
</evidence>
<dbReference type="Gene3D" id="2.40.50.140">
    <property type="entry name" value="Nucleic acid-binding proteins"/>
    <property type="match status" value="1"/>
</dbReference>
<sequence>MRGFMRKLFIHTKTTEKTGVVIEQGKIQEYVVDRPGVKVISGAIFCGKVIRVDQGLQAAFIDIGVGREAFLRKETIPWCEDEISSAVKVGEFLFVQGIKEEIGHKGAQVSADLTIPGLYVIYQPYGNKVSLSKKLGAESKEKLETALRPFLGGMEGVIIRTAADVADLTVVEEELLLLKEQWEEIIKDNDKKAGLLWYEPLLPNQLMRRYPISSMEKIIVDDASVVQYLKKQFPSASANIEWKKNGSQEMPISINSLEEQITEPIVELDKGIQIVIDHTEAMTVIDVNSHKYKGKAFSNSQAFQVNMEAAEEIQRQIRLRNISGIIIIDFISMKDSSKEKHLLSEMKKLLKKDVVKTTVFGITRLGLLEMTRKRDWASPVSLLAEERESSFTMETSVYRLERDLLEASSSEAEAYLVAVHPDLNDIKKQLLSEPISSKIPQELFVRQDSTIQSYQIELGGSLDMIRDAVQRRGYHVDNLF</sequence>
<dbReference type="EMBL" id="CP026118">
    <property type="protein sequence ID" value="QAS54059.1"/>
    <property type="molecule type" value="Genomic_DNA"/>
</dbReference>
<evidence type="ECO:0000313" key="8">
    <source>
        <dbReference type="Proteomes" id="UP000287756"/>
    </source>
</evidence>
<evidence type="ECO:0000313" key="7">
    <source>
        <dbReference type="EMBL" id="QAS54059.1"/>
    </source>
</evidence>
<evidence type="ECO:0000256" key="1">
    <source>
        <dbReference type="ARBA" id="ARBA00001946"/>
    </source>
</evidence>
<dbReference type="Pfam" id="PF10150">
    <property type="entry name" value="RNase_E_G"/>
    <property type="match status" value="1"/>
</dbReference>
<name>A0A410MH35_9BACI</name>
<proteinExistence type="predicted"/>
<dbReference type="AlphaFoldDB" id="A0A410MH35"/>
<keyword evidence="2" id="KW-0479">Metal-binding</keyword>
<dbReference type="PANTHER" id="PTHR30001:SF0">
    <property type="entry name" value="RIBONUCLEASE G"/>
    <property type="match status" value="1"/>
</dbReference>
<protein>
    <recommendedName>
        <fullName evidence="6">RNA-binding protein AU-1/Ribonuclease E/G domain-containing protein</fullName>
    </recommendedName>
</protein>
<dbReference type="GO" id="GO:0003723">
    <property type="term" value="F:RNA binding"/>
    <property type="evidence" value="ECO:0007669"/>
    <property type="project" value="UniProtKB-KW"/>
</dbReference>
<keyword evidence="4" id="KW-0460">Magnesium</keyword>
<dbReference type="InterPro" id="IPR019307">
    <property type="entry name" value="RNA-bd_AU-1/RNase_E/G"/>
</dbReference>
<accession>A0A410MH35</accession>
<dbReference type="Proteomes" id="UP000287756">
    <property type="component" value="Chromosome"/>
</dbReference>
<evidence type="ECO:0000256" key="4">
    <source>
        <dbReference type="ARBA" id="ARBA00022842"/>
    </source>
</evidence>
<organism evidence="7 8">
    <name type="scientific">Halobacillus litoralis</name>
    <dbReference type="NCBI Taxonomy" id="45668"/>
    <lineage>
        <taxon>Bacteria</taxon>
        <taxon>Bacillati</taxon>
        <taxon>Bacillota</taxon>
        <taxon>Bacilli</taxon>
        <taxon>Bacillales</taxon>
        <taxon>Bacillaceae</taxon>
        <taxon>Halobacillus</taxon>
    </lineage>
</organism>
<dbReference type="GO" id="GO:0046872">
    <property type="term" value="F:metal ion binding"/>
    <property type="evidence" value="ECO:0007669"/>
    <property type="project" value="UniProtKB-KW"/>
</dbReference>
<dbReference type="InterPro" id="IPR004659">
    <property type="entry name" value="RNase_E/G"/>
</dbReference>
<dbReference type="SUPFAM" id="SSF50249">
    <property type="entry name" value="Nucleic acid-binding proteins"/>
    <property type="match status" value="1"/>
</dbReference>